<comment type="caution">
    <text evidence="1">The sequence shown here is derived from an EMBL/GenBank/DDBJ whole genome shotgun (WGS) entry which is preliminary data.</text>
</comment>
<organism evidence="1 2">
    <name type="scientific">Moniliophthora roreri</name>
    <name type="common">Frosty pod rot fungus</name>
    <name type="synonym">Monilia roreri</name>
    <dbReference type="NCBI Taxonomy" id="221103"/>
    <lineage>
        <taxon>Eukaryota</taxon>
        <taxon>Fungi</taxon>
        <taxon>Dikarya</taxon>
        <taxon>Basidiomycota</taxon>
        <taxon>Agaricomycotina</taxon>
        <taxon>Agaricomycetes</taxon>
        <taxon>Agaricomycetidae</taxon>
        <taxon>Agaricales</taxon>
        <taxon>Marasmiineae</taxon>
        <taxon>Marasmiaceae</taxon>
        <taxon>Moniliophthora</taxon>
    </lineage>
</organism>
<protein>
    <submittedName>
        <fullName evidence="1">Uncharacterized protein</fullName>
    </submittedName>
</protein>
<dbReference type="Proteomes" id="UP000054988">
    <property type="component" value="Unassembled WGS sequence"/>
</dbReference>
<evidence type="ECO:0000313" key="1">
    <source>
        <dbReference type="EMBL" id="KTB28461.1"/>
    </source>
</evidence>
<name>A0A0W0EWL9_MONRR</name>
<proteinExistence type="predicted"/>
<reference evidence="1 2" key="1">
    <citation type="submission" date="2015-12" db="EMBL/GenBank/DDBJ databases">
        <title>Draft genome sequence of Moniliophthora roreri, the causal agent of frosty pod rot of cacao.</title>
        <authorList>
            <person name="Aime M.C."/>
            <person name="Diaz-Valderrama J.R."/>
            <person name="Kijpornyongpan T."/>
            <person name="Phillips-Mora W."/>
        </authorList>
    </citation>
    <scope>NUCLEOTIDE SEQUENCE [LARGE SCALE GENOMIC DNA]</scope>
    <source>
        <strain evidence="1 2">MCA 2952</strain>
    </source>
</reference>
<dbReference type="EMBL" id="LATX01002475">
    <property type="protein sequence ID" value="KTB28461.1"/>
    <property type="molecule type" value="Genomic_DNA"/>
</dbReference>
<accession>A0A0W0EWL9</accession>
<evidence type="ECO:0000313" key="2">
    <source>
        <dbReference type="Proteomes" id="UP000054988"/>
    </source>
</evidence>
<sequence>MIVRCSYIAFIGSPTPQNIEIIQIVADVVEVKSTGFIFNLRKEIFANHPQLWGTSATFHKASWDKHIVVDGITDIEIAPFSNKTEQDCHELYLDDIIHEVFGIAADEILPWWSLIVCFEHSNQLAVTPATVVGQLKWDFKKYTKAVISGRSLSVTVKSTNYNKNQASDTALLDGRFNAFGKATTALSIELYHPAFANFSSNACDSNLQVPNDDLVSGSCVGDNDFLQTLSDILGVAIDTPVGSSDYMSKHPTPMNINAATEIIEIQSDSNISGADPSMQVSFVYARFYCQENRVHIHNICCCPMFLAKLLDGEDAGKLVIKFVKQYCADAHIWLAERGFAL</sequence>
<dbReference type="AlphaFoldDB" id="A0A0W0EWL9"/>
<gene>
    <name evidence="1" type="ORF">WG66_18964</name>
</gene>